<keyword evidence="1" id="KW-0472">Membrane</keyword>
<keyword evidence="1" id="KW-0812">Transmembrane</keyword>
<dbReference type="STRING" id="1737425.GCA_900049755_02074"/>
<feature type="transmembrane region" description="Helical" evidence="1">
    <location>
        <begin position="46"/>
        <end position="67"/>
    </location>
</feature>
<keyword evidence="1" id="KW-1133">Transmembrane helix</keyword>
<evidence type="ECO:0000313" key="3">
    <source>
        <dbReference type="Proteomes" id="UP000247696"/>
    </source>
</evidence>
<name>A0A2Z3YPW7_9CORY</name>
<evidence type="ECO:0000256" key="1">
    <source>
        <dbReference type="SAM" id="Phobius"/>
    </source>
</evidence>
<sequence length="141" mass="14779">MSFLWNFLVRAAGNAVALWIVVALVDGVDVVAPATPLFGDGSHDRLLVYLFSGLVILLLNMTVRPVLQLIGLPLSILTLGLFALVINGVVFGLAAVVTETVGTGLTVSTLGAAFWGALIMAVVNWVIGPLVGMLQTGPRIR</sequence>
<reference evidence="3" key="1">
    <citation type="submission" date="2017-11" db="EMBL/GenBank/DDBJ databases">
        <title>Otitis media/interna in a cat caused by the recently described species Corynebacterium provencense.</title>
        <authorList>
            <person name="Kittl S."/>
            <person name="Brodard I."/>
            <person name="Rychener L."/>
            <person name="Jores J."/>
            <person name="Roosje P."/>
            <person name="Gobeli Brawand S."/>
        </authorList>
    </citation>
    <scope>NUCLEOTIDE SEQUENCE [LARGE SCALE GENOMIC DNA]</scope>
    <source>
        <strain evidence="3">17KM38</strain>
    </source>
</reference>
<evidence type="ECO:0000313" key="2">
    <source>
        <dbReference type="EMBL" id="AWT26748.1"/>
    </source>
</evidence>
<dbReference type="InterPro" id="IPR007165">
    <property type="entry name" value="Phage_holin_4_2"/>
</dbReference>
<gene>
    <name evidence="2" type="ORF">Csp1_19800</name>
</gene>
<dbReference type="RefSeq" id="WP_162620245.1">
    <property type="nucleotide sequence ID" value="NZ_CP024988.1"/>
</dbReference>
<dbReference type="Proteomes" id="UP000247696">
    <property type="component" value="Chromosome"/>
</dbReference>
<dbReference type="Pfam" id="PF04020">
    <property type="entry name" value="Phage_holin_4_2"/>
    <property type="match status" value="1"/>
</dbReference>
<proteinExistence type="predicted"/>
<feature type="transmembrane region" description="Helical" evidence="1">
    <location>
        <begin position="74"/>
        <end position="97"/>
    </location>
</feature>
<dbReference type="EMBL" id="CP024988">
    <property type="protein sequence ID" value="AWT26748.1"/>
    <property type="molecule type" value="Genomic_DNA"/>
</dbReference>
<feature type="transmembrane region" description="Helical" evidence="1">
    <location>
        <begin position="7"/>
        <end position="26"/>
    </location>
</feature>
<keyword evidence="3" id="KW-1185">Reference proteome</keyword>
<dbReference type="KEGG" id="cpre:Csp1_19800"/>
<feature type="transmembrane region" description="Helical" evidence="1">
    <location>
        <begin position="112"/>
        <end position="134"/>
    </location>
</feature>
<dbReference type="AlphaFoldDB" id="A0A2Z3YPW7"/>
<accession>A0A2Z3YPW7</accession>
<organism evidence="2 3">
    <name type="scientific">Corynebacterium provencense</name>
    <dbReference type="NCBI Taxonomy" id="1737425"/>
    <lineage>
        <taxon>Bacteria</taxon>
        <taxon>Bacillati</taxon>
        <taxon>Actinomycetota</taxon>
        <taxon>Actinomycetes</taxon>
        <taxon>Mycobacteriales</taxon>
        <taxon>Corynebacteriaceae</taxon>
        <taxon>Corynebacterium</taxon>
    </lineage>
</organism>
<protein>
    <recommendedName>
        <fullName evidence="4">Phage holin family protein</fullName>
    </recommendedName>
</protein>
<dbReference type="PANTHER" id="PTHR37309">
    <property type="entry name" value="SLR0284 PROTEIN"/>
    <property type="match status" value="1"/>
</dbReference>
<dbReference type="PANTHER" id="PTHR37309:SF1">
    <property type="entry name" value="SLR0284 PROTEIN"/>
    <property type="match status" value="1"/>
</dbReference>
<evidence type="ECO:0008006" key="4">
    <source>
        <dbReference type="Google" id="ProtNLM"/>
    </source>
</evidence>